<evidence type="ECO:0000259" key="4">
    <source>
        <dbReference type="Pfam" id="PF13873"/>
    </source>
</evidence>
<keyword evidence="6" id="KW-1185">Reference proteome</keyword>
<proteinExistence type="predicted"/>
<evidence type="ECO:0000256" key="2">
    <source>
        <dbReference type="ARBA" id="ARBA00016807"/>
    </source>
</evidence>
<dbReference type="Pfam" id="PF13873">
    <property type="entry name" value="Myb_DNA-bind_5"/>
    <property type="match status" value="1"/>
</dbReference>
<evidence type="ECO:0000256" key="1">
    <source>
        <dbReference type="ARBA" id="ARBA00011764"/>
    </source>
</evidence>
<feature type="non-terminal residue" evidence="5">
    <location>
        <position position="1"/>
    </location>
</feature>
<dbReference type="Proteomes" id="UP001432027">
    <property type="component" value="Unassembled WGS sequence"/>
</dbReference>
<feature type="domain" description="Myb/SANT-like DNA-binding" evidence="4">
    <location>
        <begin position="31"/>
        <end position="107"/>
    </location>
</feature>
<evidence type="ECO:0000313" key="5">
    <source>
        <dbReference type="EMBL" id="GMT07951.1"/>
    </source>
</evidence>
<dbReference type="InterPro" id="IPR028002">
    <property type="entry name" value="Myb_DNA-bind_5"/>
</dbReference>
<comment type="subunit">
    <text evidence="1">Self-associates forming complexes of several hundred monomers.</text>
</comment>
<name>A0AAV5ULI3_9BILA</name>
<evidence type="ECO:0000313" key="6">
    <source>
        <dbReference type="Proteomes" id="UP001432027"/>
    </source>
</evidence>
<sequence length="144" mass="16272">GTPIDASALRCDGAMSCWSHLPALTSDQISRNKNFPLEISDLFIREVLIRKETLVEHNTNRNHEFNRQKRRAWQEVYRAVRAIFPSFTCTFGALKRHWRYRLSRVRAGVHHMIGFGENGVGGAALRSGLTDTDGAIYDVLNSTG</sequence>
<comment type="caution">
    <text evidence="5">The sequence shown here is derived from an EMBL/GenBank/DDBJ whole genome shotgun (WGS) entry which is preliminary data.</text>
</comment>
<organism evidence="5 6">
    <name type="scientific">Pristionchus entomophagus</name>
    <dbReference type="NCBI Taxonomy" id="358040"/>
    <lineage>
        <taxon>Eukaryota</taxon>
        <taxon>Metazoa</taxon>
        <taxon>Ecdysozoa</taxon>
        <taxon>Nematoda</taxon>
        <taxon>Chromadorea</taxon>
        <taxon>Rhabditida</taxon>
        <taxon>Rhabditina</taxon>
        <taxon>Diplogasteromorpha</taxon>
        <taxon>Diplogasteroidea</taxon>
        <taxon>Neodiplogasteridae</taxon>
        <taxon>Pristionchus</taxon>
    </lineage>
</organism>
<protein>
    <recommendedName>
        <fullName evidence="2">Regulatory protein zeste</fullName>
    </recommendedName>
</protein>
<gene>
    <name evidence="5" type="ORF">PENTCL1PPCAC_30125</name>
</gene>
<comment type="function">
    <text evidence="3">Involved in transvection phenomena (= synapsis-dependent gene expression), where the synaptic pairing of chromosomes carrying genes with which zeste interacts influences the expression of these genes. Zeste binds to DNA and stimulates transcription from a nearby promoter.</text>
</comment>
<accession>A0AAV5ULI3</accession>
<reference evidence="5" key="1">
    <citation type="submission" date="2023-10" db="EMBL/GenBank/DDBJ databases">
        <title>Genome assembly of Pristionchus species.</title>
        <authorList>
            <person name="Yoshida K."/>
            <person name="Sommer R.J."/>
        </authorList>
    </citation>
    <scope>NUCLEOTIDE SEQUENCE</scope>
    <source>
        <strain evidence="5">RS0144</strain>
    </source>
</reference>
<evidence type="ECO:0000256" key="3">
    <source>
        <dbReference type="ARBA" id="ARBA00025466"/>
    </source>
</evidence>
<dbReference type="EMBL" id="BTSX01000006">
    <property type="protein sequence ID" value="GMT07951.1"/>
    <property type="molecule type" value="Genomic_DNA"/>
</dbReference>
<feature type="non-terminal residue" evidence="5">
    <location>
        <position position="144"/>
    </location>
</feature>
<dbReference type="AlphaFoldDB" id="A0AAV5ULI3"/>